<keyword evidence="2" id="KW-1185">Reference proteome</keyword>
<comment type="caution">
    <text evidence="1">The sequence shown here is derived from an EMBL/GenBank/DDBJ whole genome shotgun (WGS) entry which is preliminary data.</text>
</comment>
<dbReference type="Proteomes" id="UP001293254">
    <property type="component" value="Unassembled WGS sequence"/>
</dbReference>
<accession>A0AAE2CJT8</accession>
<proteinExistence type="predicted"/>
<organism evidence="1 2">
    <name type="scientific">Sesamum alatum</name>
    <dbReference type="NCBI Taxonomy" id="300844"/>
    <lineage>
        <taxon>Eukaryota</taxon>
        <taxon>Viridiplantae</taxon>
        <taxon>Streptophyta</taxon>
        <taxon>Embryophyta</taxon>
        <taxon>Tracheophyta</taxon>
        <taxon>Spermatophyta</taxon>
        <taxon>Magnoliopsida</taxon>
        <taxon>eudicotyledons</taxon>
        <taxon>Gunneridae</taxon>
        <taxon>Pentapetalae</taxon>
        <taxon>asterids</taxon>
        <taxon>lamiids</taxon>
        <taxon>Lamiales</taxon>
        <taxon>Pedaliaceae</taxon>
        <taxon>Sesamum</taxon>
    </lineage>
</organism>
<reference evidence="1" key="2">
    <citation type="journal article" date="2024" name="Plant">
        <title>Genomic evolution and insights into agronomic trait innovations of Sesamum species.</title>
        <authorList>
            <person name="Miao H."/>
            <person name="Wang L."/>
            <person name="Qu L."/>
            <person name="Liu H."/>
            <person name="Sun Y."/>
            <person name="Le M."/>
            <person name="Wang Q."/>
            <person name="Wei S."/>
            <person name="Zheng Y."/>
            <person name="Lin W."/>
            <person name="Duan Y."/>
            <person name="Cao H."/>
            <person name="Xiong S."/>
            <person name="Wang X."/>
            <person name="Wei L."/>
            <person name="Li C."/>
            <person name="Ma Q."/>
            <person name="Ju M."/>
            <person name="Zhao R."/>
            <person name="Li G."/>
            <person name="Mu C."/>
            <person name="Tian Q."/>
            <person name="Mei H."/>
            <person name="Zhang T."/>
            <person name="Gao T."/>
            <person name="Zhang H."/>
        </authorList>
    </citation>
    <scope>NUCLEOTIDE SEQUENCE</scope>
    <source>
        <strain evidence="1">3651</strain>
    </source>
</reference>
<evidence type="ECO:0000313" key="2">
    <source>
        <dbReference type="Proteomes" id="UP001293254"/>
    </source>
</evidence>
<gene>
    <name evidence="1" type="ORF">Salat_1673900</name>
</gene>
<protein>
    <submittedName>
        <fullName evidence="1">Uncharacterized protein</fullName>
    </submittedName>
</protein>
<dbReference type="AlphaFoldDB" id="A0AAE2CJT8"/>
<name>A0AAE2CJT8_9LAMI</name>
<dbReference type="EMBL" id="JACGWO010000006">
    <property type="protein sequence ID" value="KAK4424803.1"/>
    <property type="molecule type" value="Genomic_DNA"/>
</dbReference>
<evidence type="ECO:0000313" key="1">
    <source>
        <dbReference type="EMBL" id="KAK4424803.1"/>
    </source>
</evidence>
<sequence>MWEDETNVEDSITWQDSLHIQICLDVTVPLKHALRVRVSNGNSVVVRFIIHAPYGPWLRENSFGSRSTLDSSSIRPIVVRPFRSAHSPKVSNSDVGGTRRPARGFKHLWQFQSSAAAVGTIGAVGVVSDSSLAVSGKKDTAHNLVSDSELPVFPRPNDHPSTHKALLTPLTGGPSLSVGPTLPGGPNTDCIAPVSTGPSSRPVWRAQPTILLGFSQLFNHSGHSSPSPSRIPVPDLPFSSSPVSPPSGRNLVSEAIEDLGFSASLAIPPSCQSSAPEPVADLVFSSSPVIPPSGRHPASMTAAVSIMPTDSIEDSYLFEVPLGDGIGRVSNLVCIPPCSSGLGGRSVTRSRSRARGYTLGSKRKFSFSISGSTVGRPVKKRADEKNFDTSSDAYNLAVELESRSTGVGQSGLEAWEYRFAIVLAWKLWNSCNLLFMENETRTPAEVIMISRRFLHEFDAAIEHRPTLGLHRLIYPESFGH</sequence>
<reference evidence="1" key="1">
    <citation type="submission" date="2020-06" db="EMBL/GenBank/DDBJ databases">
        <authorList>
            <person name="Li T."/>
            <person name="Hu X."/>
            <person name="Zhang T."/>
            <person name="Song X."/>
            <person name="Zhang H."/>
            <person name="Dai N."/>
            <person name="Sheng W."/>
            <person name="Hou X."/>
            <person name="Wei L."/>
        </authorList>
    </citation>
    <scope>NUCLEOTIDE SEQUENCE</scope>
    <source>
        <strain evidence="1">3651</strain>
        <tissue evidence="1">Leaf</tissue>
    </source>
</reference>